<reference evidence="2 3" key="1">
    <citation type="submission" date="2022-10" db="EMBL/GenBank/DDBJ databases">
        <title>Luteolibacter arcticus strain CCTCC AB 2014275, whole genome shotgun sequencing project.</title>
        <authorList>
            <person name="Zhao G."/>
            <person name="Shen L."/>
        </authorList>
    </citation>
    <scope>NUCLEOTIDE SEQUENCE [LARGE SCALE GENOMIC DNA]</scope>
    <source>
        <strain evidence="2 3">CCTCC AB 2014275</strain>
    </source>
</reference>
<protein>
    <submittedName>
        <fullName evidence="2">Sugar phosphate nucleotidyltransferase</fullName>
    </submittedName>
</protein>
<comment type="caution">
    <text evidence="2">The sequence shown here is derived from an EMBL/GenBank/DDBJ whole genome shotgun (WGS) entry which is preliminary data.</text>
</comment>
<feature type="domain" description="Nucleotidyl transferase" evidence="1">
    <location>
        <begin position="9"/>
        <end position="245"/>
    </location>
</feature>
<keyword evidence="3" id="KW-1185">Reference proteome</keyword>
<evidence type="ECO:0000259" key="1">
    <source>
        <dbReference type="Pfam" id="PF00483"/>
    </source>
</evidence>
<organism evidence="2 3">
    <name type="scientific">Luteolibacter arcticus</name>
    <dbReference type="NCBI Taxonomy" id="1581411"/>
    <lineage>
        <taxon>Bacteria</taxon>
        <taxon>Pseudomonadati</taxon>
        <taxon>Verrucomicrobiota</taxon>
        <taxon>Verrucomicrobiia</taxon>
        <taxon>Verrucomicrobiales</taxon>
        <taxon>Verrucomicrobiaceae</taxon>
        <taxon>Luteolibacter</taxon>
    </lineage>
</organism>
<sequence length="304" mass="32549">MIRKAFLPGAGLGTRLRPLTDLLPKPLVPLFHRPLIEWAMESCRAAGITDFAINTHHLAEKWEMVDGRWEMDGEGLVGGNGLSSKMGTWRGLPLHLFHEPDLLETGGGVKNIEAWAGGESVLIHNGDIFSSLPLCRLIAAHEASGNPVTLALRSQGKAKHIAIDGDLAIDIRAMLGRAEGTHVFSGIYCFTPELLGLIPPREKISVIPAFLELAKQGRLGAIVLDDGDWRDLGDPAAYLAAHRELALAPAIHAEARIDPTAVIERSVIGPRAEIAAGAVVRDSVVWPGAKVGVGEQVESRIVTG</sequence>
<dbReference type="InterPro" id="IPR005835">
    <property type="entry name" value="NTP_transferase_dom"/>
</dbReference>
<name>A0ABT3GGW5_9BACT</name>
<dbReference type="InterPro" id="IPR050486">
    <property type="entry name" value="Mannose-1P_guanyltransferase"/>
</dbReference>
<dbReference type="Gene3D" id="3.90.550.10">
    <property type="entry name" value="Spore Coat Polysaccharide Biosynthesis Protein SpsA, Chain A"/>
    <property type="match status" value="1"/>
</dbReference>
<evidence type="ECO:0000313" key="3">
    <source>
        <dbReference type="Proteomes" id="UP001320876"/>
    </source>
</evidence>
<evidence type="ECO:0000313" key="2">
    <source>
        <dbReference type="EMBL" id="MCW1922857.1"/>
    </source>
</evidence>
<dbReference type="EMBL" id="JAPDDT010000003">
    <property type="protein sequence ID" value="MCW1922857.1"/>
    <property type="molecule type" value="Genomic_DNA"/>
</dbReference>
<dbReference type="Pfam" id="PF00483">
    <property type="entry name" value="NTP_transferase"/>
    <property type="match status" value="1"/>
</dbReference>
<dbReference type="InterPro" id="IPR029044">
    <property type="entry name" value="Nucleotide-diphossugar_trans"/>
</dbReference>
<proteinExistence type="predicted"/>
<dbReference type="SUPFAM" id="SSF53448">
    <property type="entry name" value="Nucleotide-diphospho-sugar transferases"/>
    <property type="match status" value="1"/>
</dbReference>
<dbReference type="RefSeq" id="WP_264486964.1">
    <property type="nucleotide sequence ID" value="NZ_JAPDDT010000003.1"/>
</dbReference>
<accession>A0ABT3GGW5</accession>
<gene>
    <name evidence="2" type="ORF">OKA05_09870</name>
</gene>
<dbReference type="Proteomes" id="UP001320876">
    <property type="component" value="Unassembled WGS sequence"/>
</dbReference>
<dbReference type="PANTHER" id="PTHR22572">
    <property type="entry name" value="SUGAR-1-PHOSPHATE GUANYL TRANSFERASE"/>
    <property type="match status" value="1"/>
</dbReference>